<dbReference type="InterPro" id="IPR036661">
    <property type="entry name" value="Luciferase-like_sf"/>
</dbReference>
<dbReference type="PANTHER" id="PTHR42847">
    <property type="entry name" value="ALKANESULFONATE MONOOXYGENASE"/>
    <property type="match status" value="1"/>
</dbReference>
<accession>A0A1S1PRS1</accession>
<protein>
    <submittedName>
        <fullName evidence="6">LLM class F420-dependent oxidoreductase</fullName>
    </submittedName>
</protein>
<dbReference type="InterPro" id="IPR019921">
    <property type="entry name" value="Lucif-like_OxRdtase_Rv2161c"/>
</dbReference>
<proteinExistence type="predicted"/>
<dbReference type="RefSeq" id="WP_071066022.1">
    <property type="nucleotide sequence ID" value="NZ_MAXA01000245.1"/>
</dbReference>
<dbReference type="Pfam" id="PF00296">
    <property type="entry name" value="Bac_luciferase"/>
    <property type="match status" value="1"/>
</dbReference>
<keyword evidence="2" id="KW-0288">FMN</keyword>
<dbReference type="OrthoDB" id="9781803at2"/>
<keyword evidence="3" id="KW-0560">Oxidoreductase</keyword>
<dbReference type="PANTHER" id="PTHR42847:SF4">
    <property type="entry name" value="ALKANESULFONATE MONOOXYGENASE-RELATED"/>
    <property type="match status" value="1"/>
</dbReference>
<keyword evidence="4" id="KW-0503">Monooxygenase</keyword>
<sequence length="293" mass="32535">MRLGVVYPQIELEGDPSALARFARAAEGLGYDHLVLYDHVIGASHERRDPPIRGRYGERSPFHDPLTAFAYLAGLTERIEFVSGVLILPLRQTVLVARQTADIDLMSGGRLRLGVGAGYNRVEFHAMGVDFASRGRRLTEQISYLRRLWSEELISFEGEFDQIDRANIVPRPTRRIPIWCGGFAEAAFRRAVALADGFVFGYGLDQAATDGWIRLRELLAIAGRPLDGFGAQFVLHAPGQPYTDQEITDGLLRLRAADATHASLFTMGRGLTGVDRHIDYIAEIMKKAEAALR</sequence>
<organism evidence="6 7">
    <name type="scientific">Parafrankia soli</name>
    <dbReference type="NCBI Taxonomy" id="2599596"/>
    <lineage>
        <taxon>Bacteria</taxon>
        <taxon>Bacillati</taxon>
        <taxon>Actinomycetota</taxon>
        <taxon>Actinomycetes</taxon>
        <taxon>Frankiales</taxon>
        <taxon>Frankiaceae</taxon>
        <taxon>Parafrankia</taxon>
    </lineage>
</organism>
<dbReference type="InterPro" id="IPR011251">
    <property type="entry name" value="Luciferase-like_dom"/>
</dbReference>
<dbReference type="Proteomes" id="UP000179769">
    <property type="component" value="Unassembled WGS sequence"/>
</dbReference>
<dbReference type="EMBL" id="MAXA01000245">
    <property type="protein sequence ID" value="OHV22634.1"/>
    <property type="molecule type" value="Genomic_DNA"/>
</dbReference>
<name>A0A1S1PRS1_9ACTN</name>
<dbReference type="GO" id="GO:0046306">
    <property type="term" value="P:alkanesulfonate catabolic process"/>
    <property type="evidence" value="ECO:0007669"/>
    <property type="project" value="TreeGrafter"/>
</dbReference>
<evidence type="ECO:0000256" key="4">
    <source>
        <dbReference type="ARBA" id="ARBA00023033"/>
    </source>
</evidence>
<evidence type="ECO:0000256" key="1">
    <source>
        <dbReference type="ARBA" id="ARBA00022630"/>
    </source>
</evidence>
<dbReference type="InterPro" id="IPR050172">
    <property type="entry name" value="SsuD_RutA_monooxygenase"/>
</dbReference>
<dbReference type="NCBIfam" id="TIGR03619">
    <property type="entry name" value="F420_Rv2161c"/>
    <property type="match status" value="1"/>
</dbReference>
<keyword evidence="1" id="KW-0285">Flavoprotein</keyword>
<reference evidence="7" key="1">
    <citation type="submission" date="2016-07" db="EMBL/GenBank/DDBJ databases">
        <title>Frankia sp. NRRL B-16219 Genome sequencing.</title>
        <authorList>
            <person name="Ghodhbane-Gtari F."/>
            <person name="Swanson E."/>
            <person name="Gueddou A."/>
            <person name="Louati M."/>
            <person name="Nouioui I."/>
            <person name="Hezbri K."/>
            <person name="Abebe-Akele F."/>
            <person name="Simpson S."/>
            <person name="Morris K."/>
            <person name="Thomas K."/>
            <person name="Gtari M."/>
            <person name="Tisa L.S."/>
        </authorList>
    </citation>
    <scope>NUCLEOTIDE SEQUENCE [LARGE SCALE GENOMIC DNA]</scope>
    <source>
        <strain evidence="7">NRRL B-16219</strain>
    </source>
</reference>
<gene>
    <name evidence="6" type="ORF">BBK14_25300</name>
</gene>
<dbReference type="AlphaFoldDB" id="A0A1S1PRS1"/>
<evidence type="ECO:0000256" key="2">
    <source>
        <dbReference type="ARBA" id="ARBA00022643"/>
    </source>
</evidence>
<evidence type="ECO:0000256" key="3">
    <source>
        <dbReference type="ARBA" id="ARBA00023002"/>
    </source>
</evidence>
<comment type="caution">
    <text evidence="6">The sequence shown here is derived from an EMBL/GenBank/DDBJ whole genome shotgun (WGS) entry which is preliminary data.</text>
</comment>
<dbReference type="Gene3D" id="3.20.20.30">
    <property type="entry name" value="Luciferase-like domain"/>
    <property type="match status" value="1"/>
</dbReference>
<evidence type="ECO:0000259" key="5">
    <source>
        <dbReference type="Pfam" id="PF00296"/>
    </source>
</evidence>
<evidence type="ECO:0000313" key="6">
    <source>
        <dbReference type="EMBL" id="OHV22634.1"/>
    </source>
</evidence>
<dbReference type="GO" id="GO:0008726">
    <property type="term" value="F:alkanesulfonate monooxygenase activity"/>
    <property type="evidence" value="ECO:0007669"/>
    <property type="project" value="TreeGrafter"/>
</dbReference>
<feature type="domain" description="Luciferase-like" evidence="5">
    <location>
        <begin position="13"/>
        <end position="228"/>
    </location>
</feature>
<dbReference type="SUPFAM" id="SSF51679">
    <property type="entry name" value="Bacterial luciferase-like"/>
    <property type="match status" value="1"/>
</dbReference>
<evidence type="ECO:0000313" key="7">
    <source>
        <dbReference type="Proteomes" id="UP000179769"/>
    </source>
</evidence>
<keyword evidence="7" id="KW-1185">Reference proteome</keyword>